<keyword evidence="1" id="KW-1133">Transmembrane helix</keyword>
<keyword evidence="1" id="KW-0812">Transmembrane</keyword>
<organism evidence="3 4">
    <name type="scientific">Qipengyuania benthica</name>
    <dbReference type="NCBI Taxonomy" id="3067651"/>
    <lineage>
        <taxon>Bacteria</taxon>
        <taxon>Pseudomonadati</taxon>
        <taxon>Pseudomonadota</taxon>
        <taxon>Alphaproteobacteria</taxon>
        <taxon>Sphingomonadales</taxon>
        <taxon>Erythrobacteraceae</taxon>
        <taxon>Qipengyuania</taxon>
    </lineage>
</organism>
<reference evidence="3 4" key="1">
    <citation type="submission" date="2023-08" db="EMBL/GenBank/DDBJ databases">
        <title>genomic of DY56.</title>
        <authorList>
            <person name="Wang Y."/>
        </authorList>
    </citation>
    <scope>NUCLEOTIDE SEQUENCE [LARGE SCALE GENOMIC DNA]</scope>
    <source>
        <strain evidence="3 4">DY56-A-20</strain>
    </source>
</reference>
<feature type="transmembrane region" description="Helical" evidence="1">
    <location>
        <begin position="53"/>
        <end position="73"/>
    </location>
</feature>
<accession>A0ABT9H7L0</accession>
<gene>
    <name evidence="3" type="ORF">Q9K01_06655</name>
</gene>
<dbReference type="RefSeq" id="WP_305929434.1">
    <property type="nucleotide sequence ID" value="NZ_JAVAIL010000002.1"/>
</dbReference>
<comment type="caution">
    <text evidence="3">The sequence shown here is derived from an EMBL/GenBank/DDBJ whole genome shotgun (WGS) entry which is preliminary data.</text>
</comment>
<sequence>MMLNAISWSSTMKKSVLALSATAVAAMIAAPVAAAERFSAPIAEESELGGDNGGLIVGAIALGVAIAGVLILIEAFDDDDDAAVSP</sequence>
<feature type="chain" id="PRO_5045527502" description="Ferrochelatase" evidence="2">
    <location>
        <begin position="35"/>
        <end position="86"/>
    </location>
</feature>
<dbReference type="Proteomes" id="UP001235664">
    <property type="component" value="Unassembled WGS sequence"/>
</dbReference>
<keyword evidence="1" id="KW-0472">Membrane</keyword>
<proteinExistence type="predicted"/>
<evidence type="ECO:0000256" key="2">
    <source>
        <dbReference type="SAM" id="SignalP"/>
    </source>
</evidence>
<evidence type="ECO:0008006" key="5">
    <source>
        <dbReference type="Google" id="ProtNLM"/>
    </source>
</evidence>
<keyword evidence="2" id="KW-0732">Signal</keyword>
<name>A0ABT9H7L0_9SPHN</name>
<evidence type="ECO:0000256" key="1">
    <source>
        <dbReference type="SAM" id="Phobius"/>
    </source>
</evidence>
<evidence type="ECO:0000313" key="4">
    <source>
        <dbReference type="Proteomes" id="UP001235664"/>
    </source>
</evidence>
<evidence type="ECO:0000313" key="3">
    <source>
        <dbReference type="EMBL" id="MDP4539298.1"/>
    </source>
</evidence>
<keyword evidence="4" id="KW-1185">Reference proteome</keyword>
<feature type="signal peptide" evidence="2">
    <location>
        <begin position="1"/>
        <end position="34"/>
    </location>
</feature>
<dbReference type="EMBL" id="JAVAIL010000002">
    <property type="protein sequence ID" value="MDP4539298.1"/>
    <property type="molecule type" value="Genomic_DNA"/>
</dbReference>
<protein>
    <recommendedName>
        <fullName evidence="5">Ferrochelatase</fullName>
    </recommendedName>
</protein>